<dbReference type="Proteomes" id="UP000295793">
    <property type="component" value="Unassembled WGS sequence"/>
</dbReference>
<name>A0A4V2UJS4_9GAMM</name>
<sequence length="142" mass="16027">MIQCIIPYDLLPGPFIVRFHRSYIAALCALLVYSASFLLVHKLEHLPEAEAHSLEDHAHLHISELNMESVDEDTHYRYCSICSAQAFTALTQASDPLPVRAYRAEENYSLADPEFIFVYASRIYARAPPAILIPPSTTHLLT</sequence>
<dbReference type="RefSeq" id="WP_132701495.1">
    <property type="nucleotide sequence ID" value="NZ_SLZR01000007.1"/>
</dbReference>
<reference evidence="1 2" key="1">
    <citation type="submission" date="2019-03" db="EMBL/GenBank/DDBJ databases">
        <title>Genomic Encyclopedia of Archaeal and Bacterial Type Strains, Phase II (KMG-II): from individual species to whole genera.</title>
        <authorList>
            <person name="Goeker M."/>
        </authorList>
    </citation>
    <scope>NUCLEOTIDE SEQUENCE [LARGE SCALE GENOMIC DNA]</scope>
    <source>
        <strain evidence="1 2">DSM 15388</strain>
    </source>
</reference>
<evidence type="ECO:0000313" key="1">
    <source>
        <dbReference type="EMBL" id="TCS41046.1"/>
    </source>
</evidence>
<keyword evidence="2" id="KW-1185">Reference proteome</keyword>
<dbReference type="AlphaFoldDB" id="A0A4V2UJS4"/>
<dbReference type="EMBL" id="SLZR01000007">
    <property type="protein sequence ID" value="TCS41046.1"/>
    <property type="molecule type" value="Genomic_DNA"/>
</dbReference>
<evidence type="ECO:0000313" key="2">
    <source>
        <dbReference type="Proteomes" id="UP000295793"/>
    </source>
</evidence>
<organism evidence="1 2">
    <name type="scientific">Reinekea marinisedimentorum</name>
    <dbReference type="NCBI Taxonomy" id="230495"/>
    <lineage>
        <taxon>Bacteria</taxon>
        <taxon>Pseudomonadati</taxon>
        <taxon>Pseudomonadota</taxon>
        <taxon>Gammaproteobacteria</taxon>
        <taxon>Oceanospirillales</taxon>
        <taxon>Saccharospirillaceae</taxon>
        <taxon>Reinekea</taxon>
    </lineage>
</organism>
<proteinExistence type="predicted"/>
<accession>A0A4V2UJS4</accession>
<comment type="caution">
    <text evidence="1">The sequence shown here is derived from an EMBL/GenBank/DDBJ whole genome shotgun (WGS) entry which is preliminary data.</text>
</comment>
<evidence type="ECO:0008006" key="3">
    <source>
        <dbReference type="Google" id="ProtNLM"/>
    </source>
</evidence>
<protein>
    <recommendedName>
        <fullName evidence="3">DUF2946 family protein</fullName>
    </recommendedName>
</protein>
<gene>
    <name evidence="1" type="ORF">BCF53_10760</name>
</gene>